<dbReference type="PANTHER" id="PTHR43791">
    <property type="entry name" value="PERMEASE-RELATED"/>
    <property type="match status" value="1"/>
</dbReference>
<feature type="transmembrane region" description="Helical" evidence="6">
    <location>
        <begin position="366"/>
        <end position="385"/>
    </location>
</feature>
<keyword evidence="4 6" id="KW-1133">Transmembrane helix</keyword>
<dbReference type="Proteomes" id="UP001219525">
    <property type="component" value="Unassembled WGS sequence"/>
</dbReference>
<dbReference type="AlphaFoldDB" id="A0AAD6UY75"/>
<dbReference type="GO" id="GO:0016020">
    <property type="term" value="C:membrane"/>
    <property type="evidence" value="ECO:0007669"/>
    <property type="project" value="UniProtKB-SubCell"/>
</dbReference>
<evidence type="ECO:0000256" key="5">
    <source>
        <dbReference type="ARBA" id="ARBA00023136"/>
    </source>
</evidence>
<dbReference type="EMBL" id="JARJCW010000084">
    <property type="protein sequence ID" value="KAJ7196424.1"/>
    <property type="molecule type" value="Genomic_DNA"/>
</dbReference>
<feature type="transmembrane region" description="Helical" evidence="6">
    <location>
        <begin position="485"/>
        <end position="506"/>
    </location>
</feature>
<protein>
    <submittedName>
        <fullName evidence="8">MFS general substrate transporter</fullName>
    </submittedName>
</protein>
<evidence type="ECO:0000256" key="2">
    <source>
        <dbReference type="ARBA" id="ARBA00022448"/>
    </source>
</evidence>
<dbReference type="Pfam" id="PF07690">
    <property type="entry name" value="MFS_1"/>
    <property type="match status" value="1"/>
</dbReference>
<dbReference type="GO" id="GO:0022857">
    <property type="term" value="F:transmembrane transporter activity"/>
    <property type="evidence" value="ECO:0007669"/>
    <property type="project" value="InterPro"/>
</dbReference>
<dbReference type="FunFam" id="1.20.1250.20:FF:000013">
    <property type="entry name" value="MFS general substrate transporter"/>
    <property type="match status" value="1"/>
</dbReference>
<feature type="transmembrane region" description="Helical" evidence="6">
    <location>
        <begin position="168"/>
        <end position="187"/>
    </location>
</feature>
<evidence type="ECO:0000313" key="9">
    <source>
        <dbReference type="Proteomes" id="UP001219525"/>
    </source>
</evidence>
<evidence type="ECO:0000256" key="1">
    <source>
        <dbReference type="ARBA" id="ARBA00004141"/>
    </source>
</evidence>
<evidence type="ECO:0000313" key="8">
    <source>
        <dbReference type="EMBL" id="KAJ7196424.1"/>
    </source>
</evidence>
<feature type="transmembrane region" description="Helical" evidence="6">
    <location>
        <begin position="141"/>
        <end position="161"/>
    </location>
</feature>
<evidence type="ECO:0000256" key="3">
    <source>
        <dbReference type="ARBA" id="ARBA00022692"/>
    </source>
</evidence>
<feature type="transmembrane region" description="Helical" evidence="6">
    <location>
        <begin position="422"/>
        <end position="444"/>
    </location>
</feature>
<dbReference type="PANTHER" id="PTHR43791:SF62">
    <property type="entry name" value="MAJOR FACILITATOR SUPERFAMILY (MFS) PROFILE DOMAIN-CONTAINING PROTEIN"/>
    <property type="match status" value="1"/>
</dbReference>
<dbReference type="PROSITE" id="PS50850">
    <property type="entry name" value="MFS"/>
    <property type="match status" value="1"/>
</dbReference>
<feature type="transmembrane region" description="Helical" evidence="6">
    <location>
        <begin position="397"/>
        <end position="416"/>
    </location>
</feature>
<keyword evidence="2" id="KW-0813">Transport</keyword>
<feature type="transmembrane region" description="Helical" evidence="6">
    <location>
        <begin position="456"/>
        <end position="479"/>
    </location>
</feature>
<dbReference type="InterPro" id="IPR011701">
    <property type="entry name" value="MFS"/>
</dbReference>
<keyword evidence="3 6" id="KW-0812">Transmembrane</keyword>
<dbReference type="FunFam" id="1.20.1250.20:FF:000057">
    <property type="entry name" value="MFS general substrate transporter"/>
    <property type="match status" value="1"/>
</dbReference>
<dbReference type="InterPro" id="IPR036259">
    <property type="entry name" value="MFS_trans_sf"/>
</dbReference>
<evidence type="ECO:0000256" key="6">
    <source>
        <dbReference type="SAM" id="Phobius"/>
    </source>
</evidence>
<feature type="domain" description="Major facilitator superfamily (MFS) profile" evidence="7">
    <location>
        <begin position="102"/>
        <end position="517"/>
    </location>
</feature>
<gene>
    <name evidence="8" type="ORF">GGX14DRAFT_473722</name>
</gene>
<proteinExistence type="predicted"/>
<dbReference type="Gene3D" id="1.20.1250.20">
    <property type="entry name" value="MFS general substrate transporter like domains"/>
    <property type="match status" value="2"/>
</dbReference>
<dbReference type="InterPro" id="IPR020846">
    <property type="entry name" value="MFS_dom"/>
</dbReference>
<comment type="subcellular location">
    <subcellularLocation>
        <location evidence="1">Membrane</location>
        <topology evidence="1">Multi-pass membrane protein</topology>
    </subcellularLocation>
</comment>
<comment type="caution">
    <text evidence="8">The sequence shown here is derived from an EMBL/GenBank/DDBJ whole genome shotgun (WGS) entry which is preliminary data.</text>
</comment>
<evidence type="ECO:0000259" key="7">
    <source>
        <dbReference type="PROSITE" id="PS50850"/>
    </source>
</evidence>
<organism evidence="8 9">
    <name type="scientific">Mycena pura</name>
    <dbReference type="NCBI Taxonomy" id="153505"/>
    <lineage>
        <taxon>Eukaryota</taxon>
        <taxon>Fungi</taxon>
        <taxon>Dikarya</taxon>
        <taxon>Basidiomycota</taxon>
        <taxon>Agaricomycotina</taxon>
        <taxon>Agaricomycetes</taxon>
        <taxon>Agaricomycetidae</taxon>
        <taxon>Agaricales</taxon>
        <taxon>Marasmiineae</taxon>
        <taxon>Mycenaceae</taxon>
        <taxon>Mycena</taxon>
    </lineage>
</organism>
<feature type="transmembrane region" description="Helical" evidence="6">
    <location>
        <begin position="262"/>
        <end position="284"/>
    </location>
</feature>
<keyword evidence="5 6" id="KW-0472">Membrane</keyword>
<dbReference type="SUPFAM" id="SSF103473">
    <property type="entry name" value="MFS general substrate transporter"/>
    <property type="match status" value="1"/>
</dbReference>
<name>A0AAD6UY75_9AGAR</name>
<keyword evidence="9" id="KW-1185">Reference proteome</keyword>
<reference evidence="8" key="1">
    <citation type="submission" date="2023-03" db="EMBL/GenBank/DDBJ databases">
        <title>Massive genome expansion in bonnet fungi (Mycena s.s.) driven by repeated elements and novel gene families across ecological guilds.</title>
        <authorList>
            <consortium name="Lawrence Berkeley National Laboratory"/>
            <person name="Harder C.B."/>
            <person name="Miyauchi S."/>
            <person name="Viragh M."/>
            <person name="Kuo A."/>
            <person name="Thoen E."/>
            <person name="Andreopoulos B."/>
            <person name="Lu D."/>
            <person name="Skrede I."/>
            <person name="Drula E."/>
            <person name="Henrissat B."/>
            <person name="Morin E."/>
            <person name="Kohler A."/>
            <person name="Barry K."/>
            <person name="LaButti K."/>
            <person name="Morin E."/>
            <person name="Salamov A."/>
            <person name="Lipzen A."/>
            <person name="Mereny Z."/>
            <person name="Hegedus B."/>
            <person name="Baldrian P."/>
            <person name="Stursova M."/>
            <person name="Weitz H."/>
            <person name="Taylor A."/>
            <person name="Grigoriev I.V."/>
            <person name="Nagy L.G."/>
            <person name="Martin F."/>
            <person name="Kauserud H."/>
        </authorList>
    </citation>
    <scope>NUCLEOTIDE SEQUENCE</scope>
    <source>
        <strain evidence="8">9144</strain>
    </source>
</reference>
<feature type="transmembrane region" description="Helical" evidence="6">
    <location>
        <begin position="334"/>
        <end position="354"/>
    </location>
</feature>
<sequence length="539" mass="59391">MTGMGDPRTTWSLVDSAEIEADKQMTCGAAAEDPWRATMSHPTHSSTTPEDANRFGAIHVHLEHKKAADIDEVVYYVDGERRVYVPGSAEERNLVRKIDLHMFSCLSVLYLLNYLDRQNVGNAKVGGMAADLKLSSSDYSVVLLVFFPAYLLGSIPSNLVLARVRPSLYLPGITLVWGLIATMISQVKTKEALIGIRFLLGLVESGFFCGVLFLLSSWYRKAELAKRMAYFYSSAILSGAFGGLLAGGVITGLEGRMGIRGWRWLFIIEGSLTMFLSIIVVFILPDWPVDTKWLSQEEKALAAARIKADHVGTVGQKMSSWKATLSALADWRTYLFMFMFTMVTGAGTITYFVPTLTSNLGWTGNKAQFMTVPIYAVTLVFELLVPYSSDRFKERPYHVVAPACLAGLMYALSIGVKNHTAQYVFLCFGLGGTYGAFPVMLAWAPNVISYPNEKRAVSLASINMVANLASIYGAFLWPANDAPRYVMGLATTSAFCFAYALSAIAAKYLTAKYPYTFDFEKWGAEAESDEIIINEKAPT</sequence>
<feature type="transmembrane region" description="Helical" evidence="6">
    <location>
        <begin position="229"/>
        <end position="250"/>
    </location>
</feature>
<feature type="transmembrane region" description="Helical" evidence="6">
    <location>
        <begin position="193"/>
        <end position="217"/>
    </location>
</feature>
<accession>A0AAD6UY75</accession>
<evidence type="ECO:0000256" key="4">
    <source>
        <dbReference type="ARBA" id="ARBA00022989"/>
    </source>
</evidence>